<evidence type="ECO:0000256" key="3">
    <source>
        <dbReference type="ARBA" id="ARBA00019365"/>
    </source>
</evidence>
<dbReference type="SUPFAM" id="SSF46785">
    <property type="entry name" value="Winged helix' DNA-binding domain"/>
    <property type="match status" value="1"/>
</dbReference>
<proteinExistence type="inferred from homology"/>
<dbReference type="Gene3D" id="1.10.10.10">
    <property type="entry name" value="Winged helix-like DNA-binding domain superfamily/Winged helix DNA-binding domain"/>
    <property type="match status" value="1"/>
</dbReference>
<dbReference type="GO" id="GO:0003700">
    <property type="term" value="F:DNA-binding transcription factor activity"/>
    <property type="evidence" value="ECO:0007669"/>
    <property type="project" value="InterPro"/>
</dbReference>
<dbReference type="InterPro" id="IPR036390">
    <property type="entry name" value="WH_DNA-bd_sf"/>
</dbReference>
<feature type="domain" description="HTH lysR-type" evidence="12">
    <location>
        <begin position="3"/>
        <end position="60"/>
    </location>
</feature>
<evidence type="ECO:0000256" key="4">
    <source>
        <dbReference type="ARBA" id="ARBA00022490"/>
    </source>
</evidence>
<dbReference type="InterPro" id="IPR000847">
    <property type="entry name" value="LysR_HTH_N"/>
</dbReference>
<reference evidence="14" key="1">
    <citation type="submission" date="2020-01" db="EMBL/GenBank/DDBJ databases">
        <title>Caldichromatium gen. nov., sp. nov., a thermophilic purple sulfur bacterium member of the family Chromatiaceae isolated from Nakabusa hot spring, Japan.</title>
        <authorList>
            <person name="Saini M.K."/>
            <person name="Hanada S."/>
            <person name="Tank M."/>
        </authorList>
    </citation>
    <scope>NUCLEOTIDE SEQUENCE [LARGE SCALE GENOMIC DNA]</scope>
    <source>
        <strain evidence="14">No.7</strain>
    </source>
</reference>
<dbReference type="Pfam" id="PF00126">
    <property type="entry name" value="HTH_1"/>
    <property type="match status" value="1"/>
</dbReference>
<dbReference type="Gene3D" id="3.40.190.10">
    <property type="entry name" value="Periplasmic binding protein-like II"/>
    <property type="match status" value="2"/>
</dbReference>
<accession>A0A6G7VC21</accession>
<dbReference type="FunFam" id="1.10.10.10:FF:000001">
    <property type="entry name" value="LysR family transcriptional regulator"/>
    <property type="match status" value="1"/>
</dbReference>
<dbReference type="PANTHER" id="PTHR30126:SF25">
    <property type="entry name" value="HTH-TYPE TRANSCRIPTIONAL REGULATOR METR"/>
    <property type="match status" value="1"/>
</dbReference>
<evidence type="ECO:0000256" key="8">
    <source>
        <dbReference type="ARBA" id="ARBA00023125"/>
    </source>
</evidence>
<dbReference type="InterPro" id="IPR005119">
    <property type="entry name" value="LysR_subst-bd"/>
</dbReference>
<comment type="subcellular location">
    <subcellularLocation>
        <location evidence="1">Cytoplasm</location>
    </subcellularLocation>
</comment>
<sequence>MSIELRHLRLISTLSETGSLTQAGQRLHLTQSALSHQLKGLEDLVGQVLFERKTRPLRLTAAGERLLRLAEEVLPRVERAESDLRHLAVGQAGRLLIVLECHSCFDWLLPAMDAYRPAWPEVELDLGLSFAAIKRLVAGDADLVITSDPSEGEDLRFVPLFRFEILLAMSPDHPLACRPFISPQDLATETLLTYPVSPLRLDVMRAFLLPARVEPAAIRTAELSLMLIELVRSRRGVAALPSWVLVQAVASGKIAARPLGTHGLWSTLYASTRADPPAYVSAFIETAAQTASSILPDVVPCLERSP</sequence>
<evidence type="ECO:0000256" key="9">
    <source>
        <dbReference type="ARBA" id="ARBA00023159"/>
    </source>
</evidence>
<dbReference type="AlphaFoldDB" id="A0A6G7VC21"/>
<evidence type="ECO:0000256" key="7">
    <source>
        <dbReference type="ARBA" id="ARBA00023015"/>
    </source>
</evidence>
<evidence type="ECO:0000256" key="6">
    <source>
        <dbReference type="ARBA" id="ARBA00022605"/>
    </source>
</evidence>
<evidence type="ECO:0000313" key="13">
    <source>
        <dbReference type="EMBL" id="QIK37425.1"/>
    </source>
</evidence>
<dbReference type="CDD" id="cd08441">
    <property type="entry name" value="PBP2_MetR"/>
    <property type="match status" value="1"/>
</dbReference>
<dbReference type="SUPFAM" id="SSF53850">
    <property type="entry name" value="Periplasmic binding protein-like II"/>
    <property type="match status" value="1"/>
</dbReference>
<name>A0A6G7VC21_9GAMM</name>
<evidence type="ECO:0000256" key="5">
    <source>
        <dbReference type="ARBA" id="ARBA00022491"/>
    </source>
</evidence>
<evidence type="ECO:0000259" key="12">
    <source>
        <dbReference type="PROSITE" id="PS50931"/>
    </source>
</evidence>
<protein>
    <recommendedName>
        <fullName evidence="3">HTH-type transcriptional regulator MetR</fullName>
    </recommendedName>
</protein>
<dbReference type="PROSITE" id="PS50931">
    <property type="entry name" value="HTH_LYSR"/>
    <property type="match status" value="1"/>
</dbReference>
<dbReference type="InterPro" id="IPR036388">
    <property type="entry name" value="WH-like_DNA-bd_sf"/>
</dbReference>
<evidence type="ECO:0000313" key="14">
    <source>
        <dbReference type="Proteomes" id="UP000502699"/>
    </source>
</evidence>
<dbReference type="RefSeq" id="WP_166270194.1">
    <property type="nucleotide sequence ID" value="NZ_CP048029.1"/>
</dbReference>
<evidence type="ECO:0000256" key="2">
    <source>
        <dbReference type="ARBA" id="ARBA00009437"/>
    </source>
</evidence>
<dbReference type="Pfam" id="PF03466">
    <property type="entry name" value="LysR_substrate"/>
    <property type="match status" value="1"/>
</dbReference>
<dbReference type="PRINTS" id="PR00039">
    <property type="entry name" value="HTHLYSR"/>
</dbReference>
<evidence type="ECO:0000256" key="1">
    <source>
        <dbReference type="ARBA" id="ARBA00004496"/>
    </source>
</evidence>
<dbReference type="GO" id="GO:0005737">
    <property type="term" value="C:cytoplasm"/>
    <property type="evidence" value="ECO:0007669"/>
    <property type="project" value="UniProtKB-SubCell"/>
</dbReference>
<dbReference type="KEGG" id="cjap:GWK36_04880"/>
<evidence type="ECO:0000256" key="11">
    <source>
        <dbReference type="ARBA" id="ARBA00023167"/>
    </source>
</evidence>
<keyword evidence="14" id="KW-1185">Reference proteome</keyword>
<evidence type="ECO:0000256" key="10">
    <source>
        <dbReference type="ARBA" id="ARBA00023163"/>
    </source>
</evidence>
<dbReference type="Proteomes" id="UP000502699">
    <property type="component" value="Chromosome"/>
</dbReference>
<keyword evidence="10" id="KW-0804">Transcription</keyword>
<dbReference type="EMBL" id="CP048029">
    <property type="protein sequence ID" value="QIK37425.1"/>
    <property type="molecule type" value="Genomic_DNA"/>
</dbReference>
<dbReference type="GO" id="GO:0009086">
    <property type="term" value="P:methionine biosynthetic process"/>
    <property type="evidence" value="ECO:0007669"/>
    <property type="project" value="UniProtKB-KW"/>
</dbReference>
<dbReference type="InterPro" id="IPR037406">
    <property type="entry name" value="MetR_PBP2"/>
</dbReference>
<keyword evidence="7" id="KW-0805">Transcription regulation</keyword>
<organism evidence="13 14">
    <name type="scientific">Caldichromatium japonicum</name>
    <dbReference type="NCBI Taxonomy" id="2699430"/>
    <lineage>
        <taxon>Bacteria</taxon>
        <taxon>Pseudomonadati</taxon>
        <taxon>Pseudomonadota</taxon>
        <taxon>Gammaproteobacteria</taxon>
        <taxon>Chromatiales</taxon>
        <taxon>Chromatiaceae</taxon>
        <taxon>Caldichromatium</taxon>
    </lineage>
</organism>
<keyword evidence="6" id="KW-0028">Amino-acid biosynthesis</keyword>
<dbReference type="GO" id="GO:0000976">
    <property type="term" value="F:transcription cis-regulatory region binding"/>
    <property type="evidence" value="ECO:0007669"/>
    <property type="project" value="TreeGrafter"/>
</dbReference>
<keyword evidence="5" id="KW-0678">Repressor</keyword>
<gene>
    <name evidence="13" type="ORF">GWK36_04880</name>
</gene>
<comment type="similarity">
    <text evidence="2">Belongs to the LysR transcriptional regulatory family.</text>
</comment>
<keyword evidence="11" id="KW-0486">Methionine biosynthesis</keyword>
<keyword evidence="9" id="KW-0010">Activator</keyword>
<dbReference type="PANTHER" id="PTHR30126">
    <property type="entry name" value="HTH-TYPE TRANSCRIPTIONAL REGULATOR"/>
    <property type="match status" value="1"/>
</dbReference>
<keyword evidence="4" id="KW-0963">Cytoplasm</keyword>
<keyword evidence="8" id="KW-0238">DNA-binding</keyword>